<dbReference type="GO" id="GO:0003964">
    <property type="term" value="F:RNA-directed DNA polymerase activity"/>
    <property type="evidence" value="ECO:0007669"/>
    <property type="project" value="UniProtKB-KW"/>
</dbReference>
<dbReference type="GO" id="GO:0003676">
    <property type="term" value="F:nucleic acid binding"/>
    <property type="evidence" value="ECO:0007669"/>
    <property type="project" value="InterPro"/>
</dbReference>
<keyword evidence="2" id="KW-0808">Transferase</keyword>
<dbReference type="PANTHER" id="PTHR33064:SF38">
    <property type="entry name" value="LRRGT00076-LIKE"/>
    <property type="match status" value="1"/>
</dbReference>
<dbReference type="SUPFAM" id="SSF50630">
    <property type="entry name" value="Acid proteases"/>
    <property type="match status" value="1"/>
</dbReference>
<organism evidence="10 11">
    <name type="scientific">Bos indicus x Bos taurus</name>
    <name type="common">Hybrid cattle</name>
    <dbReference type="NCBI Taxonomy" id="30522"/>
    <lineage>
        <taxon>Eukaryota</taxon>
        <taxon>Metazoa</taxon>
        <taxon>Chordata</taxon>
        <taxon>Craniata</taxon>
        <taxon>Vertebrata</taxon>
        <taxon>Euteleostomi</taxon>
        <taxon>Mammalia</taxon>
        <taxon>Eutheria</taxon>
        <taxon>Laurasiatheria</taxon>
        <taxon>Artiodactyla</taxon>
        <taxon>Ruminantia</taxon>
        <taxon>Pecora</taxon>
        <taxon>Bovidae</taxon>
        <taxon>Bovinae</taxon>
        <taxon>Bos</taxon>
    </lineage>
</organism>
<dbReference type="Gene3D" id="2.40.70.10">
    <property type="entry name" value="Acid Proteases"/>
    <property type="match status" value="1"/>
</dbReference>
<sequence>MPRGAQVKRDGLATAVERRGTSSGIALGHLSRPRLHVRSAKDHTGRETAPRDVGLQGQTLKTIRTEGAPGSPHKLPFLITPEEPRVLIVVGGQSVDFLLDTGATYSVLTEAPGPLSSRSTSVMGLSGRAKRYYFSYSLSCNWDSVLFSHEFLIVPESPSPLLGRDILSKVHASVFMNMEPSLSLPLVEQNVNPRVWADGKSVGRAQNAIPVVVKLKDPHVFPHKKQYPLKPEVKEGLKPIIENLKEQRLLIPCNSPCNTPILGIKKSNGKWRLVQDLRIINEAVVPLHPVVPNPYTLLSEIPERAKYFSVIDLKDAFYSVPLAEESQFLFAFEDPTQPASQLTWTVLPQGFRDSPHLFGQSLSRDLQNFNSSEAVVLQYVDDILLCAETEEACSRASEDFLNFLADCGYKASREKAQLCQQSVRYLGLIISEGTRAMGPERIKPILNHPLPMTLRQLRGFLGITGYCRIWIPGYGELARPLYKLIAETQQAQTDKLVWSPETQKVFKVLQTALLQAPALSLPTGSEFNLFVTERKGVALGVLTQPRGPHQQPIAYLSRELDVVACGWPHCLRVIGATALLAPEALKIINGRNLTVLTSHDVSGILNSKVNIWMTDSRLLKYQSLLLEGPVTKLKVCGNLNPATFLPEKENETHDHDCSQFLTLNYAAREDLKDTPLDNPDMEIFTDGSSFVQDGKRKAGYAVVTAEQVLEAKSLPQGTSAQLAELVALTRALELSKGQRMGLITYVSLLLLTPNILSLPLDPQDNVFLSWAHSYAAFHNRSNCWVCGALPSSSVEGFPWWTSPLQGKDFLQVCEYLRQQSHAMPLRHLMTSTNPKMDWCNTLYSNYGHNVTFNFDYKKKIKAQVGSWPFSGQTLEWYHTLLNQGKSPDRISRPCWIRALVFLQPPAPSLTPSLRFLEHPGQTPASVPLHRLYLPGIISQLSPSPPLGFCLNVLDRRGPLSPCLFSCDHHLMYLYILLHICILYIYLPARL</sequence>
<dbReference type="InterPro" id="IPR043502">
    <property type="entry name" value="DNA/RNA_pol_sf"/>
</dbReference>
<evidence type="ECO:0000256" key="6">
    <source>
        <dbReference type="ARBA" id="ARBA00023172"/>
    </source>
</evidence>
<dbReference type="GO" id="GO:0004523">
    <property type="term" value="F:RNA-DNA hybrid ribonuclease activity"/>
    <property type="evidence" value="ECO:0007669"/>
    <property type="project" value="InterPro"/>
</dbReference>
<dbReference type="SUPFAM" id="SSF53098">
    <property type="entry name" value="Ribonuclease H-like"/>
    <property type="match status" value="1"/>
</dbReference>
<reference evidence="10 11" key="1">
    <citation type="submission" date="2018-11" db="EMBL/GenBank/DDBJ databases">
        <title>Haplotype-resolved cattle genomes.</title>
        <authorList>
            <person name="Low W.Y."/>
            <person name="Tearle R."/>
            <person name="Bickhart D.M."/>
            <person name="Rosen B.D."/>
            <person name="Koren S."/>
            <person name="Rhie A."/>
            <person name="Hiendleder S."/>
            <person name="Phillippy A.M."/>
            <person name="Smith T.P.L."/>
            <person name="Williams J.L."/>
        </authorList>
    </citation>
    <scope>NUCLEOTIDE SEQUENCE [LARGE SCALE GENOMIC DNA]</scope>
</reference>
<keyword evidence="7" id="KW-1133">Transmembrane helix</keyword>
<proteinExistence type="inferred from homology"/>
<accession>A0A4W2E9Q3</accession>
<evidence type="ECO:0000256" key="1">
    <source>
        <dbReference type="ARBA" id="ARBA00010879"/>
    </source>
</evidence>
<evidence type="ECO:0000259" key="9">
    <source>
        <dbReference type="PROSITE" id="PS50878"/>
    </source>
</evidence>
<dbReference type="Gene3D" id="3.10.10.10">
    <property type="entry name" value="HIV Type 1 Reverse Transcriptase, subunit A, domain 1"/>
    <property type="match status" value="1"/>
</dbReference>
<dbReference type="Proteomes" id="UP000314981">
    <property type="component" value="Chromosome 17"/>
</dbReference>
<dbReference type="AlphaFoldDB" id="A0A4W2E9Q3"/>
<feature type="domain" description="Peptidase A2" evidence="8">
    <location>
        <begin position="95"/>
        <end position="166"/>
    </location>
</feature>
<keyword evidence="3" id="KW-0548">Nucleotidyltransferase</keyword>
<evidence type="ECO:0000256" key="2">
    <source>
        <dbReference type="ARBA" id="ARBA00022679"/>
    </source>
</evidence>
<dbReference type="Pfam" id="PF00077">
    <property type="entry name" value="RVP"/>
    <property type="match status" value="1"/>
</dbReference>
<dbReference type="GO" id="GO:0006508">
    <property type="term" value="P:proteolysis"/>
    <property type="evidence" value="ECO:0007669"/>
    <property type="project" value="InterPro"/>
</dbReference>
<dbReference type="InterPro" id="IPR051320">
    <property type="entry name" value="Viral_Replic_Matur_Polypro"/>
</dbReference>
<dbReference type="STRING" id="30522.A0A4W2E9Q3"/>
<dbReference type="GO" id="GO:0006310">
    <property type="term" value="P:DNA recombination"/>
    <property type="evidence" value="ECO:0007669"/>
    <property type="project" value="UniProtKB-KW"/>
</dbReference>
<evidence type="ECO:0000259" key="8">
    <source>
        <dbReference type="PROSITE" id="PS50175"/>
    </source>
</evidence>
<reference evidence="10" key="2">
    <citation type="submission" date="2025-08" db="UniProtKB">
        <authorList>
            <consortium name="Ensembl"/>
        </authorList>
    </citation>
    <scope>IDENTIFICATION</scope>
</reference>
<dbReference type="InterPro" id="IPR043128">
    <property type="entry name" value="Rev_trsase/Diguanyl_cyclase"/>
</dbReference>
<feature type="transmembrane region" description="Helical" evidence="7">
    <location>
        <begin position="969"/>
        <end position="986"/>
    </location>
</feature>
<evidence type="ECO:0000256" key="3">
    <source>
        <dbReference type="ARBA" id="ARBA00022695"/>
    </source>
</evidence>
<keyword evidence="6" id="KW-0233">DNA recombination</keyword>
<keyword evidence="4" id="KW-0378">Hydrolase</keyword>
<evidence type="ECO:0000256" key="5">
    <source>
        <dbReference type="ARBA" id="ARBA00022918"/>
    </source>
</evidence>
<dbReference type="Gene3D" id="3.10.20.370">
    <property type="match status" value="1"/>
</dbReference>
<keyword evidence="7" id="KW-0812">Transmembrane</keyword>
<dbReference type="Gene3D" id="3.30.70.270">
    <property type="match status" value="2"/>
</dbReference>
<dbReference type="Pfam" id="PF00078">
    <property type="entry name" value="RVT_1"/>
    <property type="match status" value="1"/>
</dbReference>
<dbReference type="Ensembl" id="ENSBIXT00000018267.1">
    <property type="protein sequence ID" value="ENSBIXP00000032763.1"/>
    <property type="gene ID" value="ENSBIXG00000015414.1"/>
</dbReference>
<dbReference type="PANTHER" id="PTHR33064">
    <property type="entry name" value="POL PROTEIN"/>
    <property type="match status" value="1"/>
</dbReference>
<dbReference type="InterPro" id="IPR001995">
    <property type="entry name" value="Peptidase_A2_cat"/>
</dbReference>
<evidence type="ECO:0000256" key="4">
    <source>
        <dbReference type="ARBA" id="ARBA00022801"/>
    </source>
</evidence>
<evidence type="ECO:0000256" key="7">
    <source>
        <dbReference type="SAM" id="Phobius"/>
    </source>
</evidence>
<keyword evidence="11" id="KW-1185">Reference proteome</keyword>
<dbReference type="PROSITE" id="PS00141">
    <property type="entry name" value="ASP_PROTEASE"/>
    <property type="match status" value="1"/>
</dbReference>
<dbReference type="SUPFAM" id="SSF56672">
    <property type="entry name" value="DNA/RNA polymerases"/>
    <property type="match status" value="1"/>
</dbReference>
<dbReference type="InterPro" id="IPR018061">
    <property type="entry name" value="Retropepsins"/>
</dbReference>
<feature type="domain" description="Reverse transcriptase" evidence="9">
    <location>
        <begin position="245"/>
        <end position="430"/>
    </location>
</feature>
<dbReference type="InterPro" id="IPR001969">
    <property type="entry name" value="Aspartic_peptidase_AS"/>
</dbReference>
<evidence type="ECO:0000313" key="11">
    <source>
        <dbReference type="Proteomes" id="UP000314981"/>
    </source>
</evidence>
<dbReference type="GO" id="GO:0004190">
    <property type="term" value="F:aspartic-type endopeptidase activity"/>
    <property type="evidence" value="ECO:0007669"/>
    <property type="project" value="InterPro"/>
</dbReference>
<dbReference type="Pfam" id="PF00075">
    <property type="entry name" value="RNase_H"/>
    <property type="match status" value="1"/>
</dbReference>
<dbReference type="Gene3D" id="3.30.420.10">
    <property type="entry name" value="Ribonuclease H-like superfamily/Ribonuclease H"/>
    <property type="match status" value="1"/>
</dbReference>
<reference evidence="10" key="3">
    <citation type="submission" date="2025-09" db="UniProtKB">
        <authorList>
            <consortium name="Ensembl"/>
        </authorList>
    </citation>
    <scope>IDENTIFICATION</scope>
</reference>
<dbReference type="PROSITE" id="PS50878">
    <property type="entry name" value="RT_POL"/>
    <property type="match status" value="1"/>
</dbReference>
<protein>
    <submittedName>
        <fullName evidence="10">Uncharacterized protein</fullName>
    </submittedName>
</protein>
<comment type="similarity">
    <text evidence="1">Belongs to the beta type-B retroviral polymerase family. HERV class-II K(HML-2) pol subfamily.</text>
</comment>
<keyword evidence="5" id="KW-0695">RNA-directed DNA polymerase</keyword>
<dbReference type="InterPro" id="IPR021109">
    <property type="entry name" value="Peptidase_aspartic_dom_sf"/>
</dbReference>
<dbReference type="InterPro" id="IPR036397">
    <property type="entry name" value="RNaseH_sf"/>
</dbReference>
<name>A0A4W2E9Q3_BOBOX</name>
<evidence type="ECO:0000313" key="10">
    <source>
        <dbReference type="Ensembl" id="ENSBIXP00000032763.1"/>
    </source>
</evidence>
<keyword evidence="7" id="KW-0472">Membrane</keyword>
<dbReference type="InterPro" id="IPR002156">
    <property type="entry name" value="RNaseH_domain"/>
</dbReference>
<dbReference type="InterPro" id="IPR000477">
    <property type="entry name" value="RT_dom"/>
</dbReference>
<dbReference type="InterPro" id="IPR012337">
    <property type="entry name" value="RNaseH-like_sf"/>
</dbReference>
<dbReference type="PROSITE" id="PS50175">
    <property type="entry name" value="ASP_PROT_RETROV"/>
    <property type="match status" value="1"/>
</dbReference>